<comment type="caution">
    <text evidence="3">The sequence shown here is derived from an EMBL/GenBank/DDBJ whole genome shotgun (WGS) entry which is preliminary data.</text>
</comment>
<proteinExistence type="predicted"/>
<evidence type="ECO:0000313" key="4">
    <source>
        <dbReference type="Proteomes" id="UP000811255"/>
    </source>
</evidence>
<sequence length="139" mass="14678">MGFFRVVAPAHVSISSLGSLLLIVSPAFAQEAQSVLPGADLAGNQTEGLQDIGRTAETGTGEVGQRLKREDLALNTAPLARIENRIQNRVENRLESRVESKGFSVADTTSSFKAATARSRNAPLSSEATAVVNEDDVSP</sequence>
<feature type="region of interest" description="Disordered" evidence="1">
    <location>
        <begin position="109"/>
        <end position="139"/>
    </location>
</feature>
<evidence type="ECO:0000256" key="1">
    <source>
        <dbReference type="SAM" id="MobiDB-lite"/>
    </source>
</evidence>
<feature type="compositionally biased region" description="Polar residues" evidence="1">
    <location>
        <begin position="109"/>
        <end position="128"/>
    </location>
</feature>
<accession>A0ABS5W1N9</accession>
<name>A0ABS5W1N9_9SPHN</name>
<dbReference type="Proteomes" id="UP000811255">
    <property type="component" value="Unassembled WGS sequence"/>
</dbReference>
<organism evidence="3 4">
    <name type="scientific">Croceibacterium selenioxidans</name>
    <dbReference type="NCBI Taxonomy" id="2838833"/>
    <lineage>
        <taxon>Bacteria</taxon>
        <taxon>Pseudomonadati</taxon>
        <taxon>Pseudomonadota</taxon>
        <taxon>Alphaproteobacteria</taxon>
        <taxon>Sphingomonadales</taxon>
        <taxon>Erythrobacteraceae</taxon>
        <taxon>Croceibacterium</taxon>
    </lineage>
</organism>
<evidence type="ECO:0000313" key="3">
    <source>
        <dbReference type="EMBL" id="MBT2133564.1"/>
    </source>
</evidence>
<feature type="chain" id="PRO_5045128552" evidence="2">
    <location>
        <begin position="30"/>
        <end position="139"/>
    </location>
</feature>
<dbReference type="EMBL" id="JAHFVK010000001">
    <property type="protein sequence ID" value="MBT2133564.1"/>
    <property type="molecule type" value="Genomic_DNA"/>
</dbReference>
<keyword evidence="2" id="KW-0732">Signal</keyword>
<evidence type="ECO:0000256" key="2">
    <source>
        <dbReference type="SAM" id="SignalP"/>
    </source>
</evidence>
<protein>
    <submittedName>
        <fullName evidence="3">Uncharacterized protein</fullName>
    </submittedName>
</protein>
<gene>
    <name evidence="3" type="ORF">KK137_04370</name>
</gene>
<dbReference type="RefSeq" id="WP_214534800.1">
    <property type="nucleotide sequence ID" value="NZ_JAHFVK010000001.1"/>
</dbReference>
<keyword evidence="4" id="KW-1185">Reference proteome</keyword>
<reference evidence="3 4" key="1">
    <citation type="submission" date="2021-05" db="EMBL/GenBank/DDBJ databases">
        <title>Croceibacterium sp. LX-88 genome sequence.</title>
        <authorList>
            <person name="Luo X."/>
        </authorList>
    </citation>
    <scope>NUCLEOTIDE SEQUENCE [LARGE SCALE GENOMIC DNA]</scope>
    <source>
        <strain evidence="3 4">LX-88</strain>
    </source>
</reference>
<feature type="signal peptide" evidence="2">
    <location>
        <begin position="1"/>
        <end position="29"/>
    </location>
</feature>